<keyword evidence="11" id="KW-0812">Transmembrane</keyword>
<dbReference type="Pfam" id="PF00005">
    <property type="entry name" value="ABC_tran"/>
    <property type="match status" value="2"/>
</dbReference>
<dbReference type="PANTHER" id="PTHR43553">
    <property type="entry name" value="HEAVY METAL TRANSPORTER"/>
    <property type="match status" value="1"/>
</dbReference>
<dbReference type="InterPro" id="IPR027417">
    <property type="entry name" value="P-loop_NTPase"/>
</dbReference>
<dbReference type="InterPro" id="IPR003439">
    <property type="entry name" value="ABC_transporter-like_ATP-bd"/>
</dbReference>
<dbReference type="InterPro" id="IPR050095">
    <property type="entry name" value="ECF_ABC_transporter_ATP-bd"/>
</dbReference>
<dbReference type="RefSeq" id="WP_212692262.1">
    <property type="nucleotide sequence ID" value="NZ_CP058561.1"/>
</dbReference>
<sequence>MEAITIKDLTFTYPKVNKPALKNIDLSIKQGEFITICGKSGCGKTTLLRHLRSTLMPCGTREGEIYYENTPLDNLSQRQQTERIGFVRQSPDNQIVTDKVWHELAFGLESLGYRTPEIRGRVSEMASFFGIQTWFHKKVTELSGGQKQLLNLASVMVMQPSVIILDEPTSQLDPIAATDFLETIKKINRELGTTIILTEHRLEDALPVSDRVIVMDNGSIIVDDTPRMAGQKLKELNHDMFIAMPTPMRIYAGINNDLECPITVRDGRNWINEYAKNNKIIEKIADKNIIFQDNINNNKNCIIKMDEVWFRYEKELPDVIKGLSINIGEGELFAILGGNGTGKTTTLSIINGILKPYRGTVKIYKDSIINNKKELPSINFIGVLPQNPQSLFVKKTVELDLYEMLSGRKIPKEEQKNMVDTVSKLCELKSLLHMHPYDLSGGEQQRAALAKVLLLGPKILLLDEPTKGLDGYFKKKFADILKKLQADGITIVMVSHDIEFCAAHASRCAMFFDGRITSIDTPRAFFCGKNFYTTATNRMSRTILPKAILAEDVILACGGKIHTNDSSSIRDEIMCSKVNDEVSSHNQETKITKCDKTKYKPICKITPTRITIAIAGLIAFILTTVLLWNKYNDWKNYLVQFLLVTELAITLIAIFPGKDLDAPDFSIQVPKGKRKLTKRTLIAMVMVLVAVPLTIYCGVFFLGDRKYYFISLMILLETMLPFIFVFESKKPKAREIIIIAVLCAIGVAGRAAFFMLPQFKPVVAIVIISGVCFGGETGFLVGAVTAFTSNMMFGQGTWTPWQMFAFGIAGFLAGILFRKGLLIKRRNSLCIFGALTTFFVCGFILDTGSALMWQAKPTIKSMMTYYTTGIPFNIIHATATSFFLWFASEPMIEKLDRIKIKYGLIN</sequence>
<evidence type="ECO:0000256" key="5">
    <source>
        <dbReference type="ARBA" id="ARBA00022737"/>
    </source>
</evidence>
<keyword evidence="14" id="KW-1185">Reference proteome</keyword>
<organism evidence="13 14">
    <name type="scientific">Vallitalea guaymasensis</name>
    <dbReference type="NCBI Taxonomy" id="1185412"/>
    <lineage>
        <taxon>Bacteria</taxon>
        <taxon>Bacillati</taxon>
        <taxon>Bacillota</taxon>
        <taxon>Clostridia</taxon>
        <taxon>Lachnospirales</taxon>
        <taxon>Vallitaleaceae</taxon>
        <taxon>Vallitalea</taxon>
    </lineage>
</organism>
<evidence type="ECO:0000259" key="12">
    <source>
        <dbReference type="PROSITE" id="PS50893"/>
    </source>
</evidence>
<dbReference type="PROSITE" id="PS50893">
    <property type="entry name" value="ABC_TRANSPORTER_2"/>
    <property type="match status" value="2"/>
</dbReference>
<evidence type="ECO:0000256" key="11">
    <source>
        <dbReference type="SAM" id="Phobius"/>
    </source>
</evidence>
<reference evidence="13 14" key="1">
    <citation type="submission" date="2020-07" db="EMBL/GenBank/DDBJ databases">
        <title>Vallitalea guaymasensis genome.</title>
        <authorList>
            <person name="Postec A."/>
        </authorList>
    </citation>
    <scope>NUCLEOTIDE SEQUENCE [LARGE SCALE GENOMIC DNA]</scope>
    <source>
        <strain evidence="13 14">Ra1766G1</strain>
    </source>
</reference>
<dbReference type="AlphaFoldDB" id="A0A8J8SAS2"/>
<dbReference type="PANTHER" id="PTHR43553:SF23">
    <property type="entry name" value="ABC TRANSPORTER ATP-BINDING COMPONENT"/>
    <property type="match status" value="1"/>
</dbReference>
<evidence type="ECO:0000256" key="9">
    <source>
        <dbReference type="ARBA" id="ARBA00023136"/>
    </source>
</evidence>
<feature type="transmembrane region" description="Helical" evidence="11">
    <location>
        <begin position="865"/>
        <end position="887"/>
    </location>
</feature>
<dbReference type="Gene3D" id="3.40.50.300">
    <property type="entry name" value="P-loop containing nucleotide triphosphate hydrolases"/>
    <property type="match status" value="2"/>
</dbReference>
<dbReference type="CDD" id="cd03225">
    <property type="entry name" value="ABC_cobalt_CbiO_domain1"/>
    <property type="match status" value="2"/>
</dbReference>
<feature type="transmembrane region" description="Helical" evidence="11">
    <location>
        <begin position="736"/>
        <end position="756"/>
    </location>
</feature>
<feature type="transmembrane region" description="Helical" evidence="11">
    <location>
        <begin position="707"/>
        <end position="724"/>
    </location>
</feature>
<evidence type="ECO:0000313" key="13">
    <source>
        <dbReference type="EMBL" id="QUH27982.1"/>
    </source>
</evidence>
<keyword evidence="5" id="KW-0677">Repeat</keyword>
<evidence type="ECO:0000256" key="10">
    <source>
        <dbReference type="ARBA" id="ARBA00025157"/>
    </source>
</evidence>
<dbReference type="KEGG" id="vgu:HYG85_03245"/>
<feature type="domain" description="ABC transporter" evidence="12">
    <location>
        <begin position="4"/>
        <end position="242"/>
    </location>
</feature>
<name>A0A8J8SAS2_9FIRM</name>
<feature type="transmembrane region" description="Helical" evidence="11">
    <location>
        <begin position="610"/>
        <end position="628"/>
    </location>
</feature>
<proteinExistence type="inferred from homology"/>
<evidence type="ECO:0000256" key="8">
    <source>
        <dbReference type="ARBA" id="ARBA00022967"/>
    </source>
</evidence>
<dbReference type="GO" id="GO:0042626">
    <property type="term" value="F:ATPase-coupled transmembrane transporter activity"/>
    <property type="evidence" value="ECO:0007669"/>
    <property type="project" value="TreeGrafter"/>
</dbReference>
<feature type="transmembrane region" description="Helical" evidence="11">
    <location>
        <begin position="829"/>
        <end position="853"/>
    </location>
</feature>
<dbReference type="InterPro" id="IPR024529">
    <property type="entry name" value="ECF_trnsprt_substrate-spec"/>
</dbReference>
<keyword evidence="8" id="KW-1278">Translocase</keyword>
<dbReference type="GO" id="GO:0016887">
    <property type="term" value="F:ATP hydrolysis activity"/>
    <property type="evidence" value="ECO:0007669"/>
    <property type="project" value="InterPro"/>
</dbReference>
<evidence type="ECO:0000256" key="7">
    <source>
        <dbReference type="ARBA" id="ARBA00022840"/>
    </source>
</evidence>
<accession>A0A8J8SAS2</accession>
<keyword evidence="3" id="KW-0813">Transport</keyword>
<keyword evidence="4" id="KW-1003">Cell membrane</keyword>
<evidence type="ECO:0000256" key="4">
    <source>
        <dbReference type="ARBA" id="ARBA00022475"/>
    </source>
</evidence>
<dbReference type="PROSITE" id="PS00211">
    <property type="entry name" value="ABC_TRANSPORTER_1"/>
    <property type="match status" value="2"/>
</dbReference>
<protein>
    <submittedName>
        <fullName evidence="13">ATP-binding cassette domain-containing protein</fullName>
    </submittedName>
</protein>
<keyword evidence="6" id="KW-0547">Nucleotide-binding</keyword>
<evidence type="ECO:0000256" key="2">
    <source>
        <dbReference type="ARBA" id="ARBA00005417"/>
    </source>
</evidence>
<dbReference type="Gene3D" id="1.10.1760.20">
    <property type="match status" value="1"/>
</dbReference>
<dbReference type="EMBL" id="CP058561">
    <property type="protein sequence ID" value="QUH27982.1"/>
    <property type="molecule type" value="Genomic_DNA"/>
</dbReference>
<dbReference type="NCBIfam" id="NF010167">
    <property type="entry name" value="PRK13648.1"/>
    <property type="match status" value="2"/>
</dbReference>
<dbReference type="InterPro" id="IPR003593">
    <property type="entry name" value="AAA+_ATPase"/>
</dbReference>
<dbReference type="SMART" id="SM00382">
    <property type="entry name" value="AAA"/>
    <property type="match status" value="2"/>
</dbReference>
<feature type="transmembrane region" description="Helical" evidence="11">
    <location>
        <begin position="763"/>
        <end position="787"/>
    </location>
</feature>
<keyword evidence="11" id="KW-1133">Transmembrane helix</keyword>
<comment type="subcellular location">
    <subcellularLocation>
        <location evidence="1">Cell membrane</location>
        <topology evidence="1">Peripheral membrane protein</topology>
    </subcellularLocation>
</comment>
<comment type="function">
    <text evidence="10">Probably part of an ABC transporter complex. Responsible for energy coupling to the transport system.</text>
</comment>
<dbReference type="GO" id="GO:0043190">
    <property type="term" value="C:ATP-binding cassette (ABC) transporter complex"/>
    <property type="evidence" value="ECO:0007669"/>
    <property type="project" value="TreeGrafter"/>
</dbReference>
<gene>
    <name evidence="13" type="ORF">HYG85_03245</name>
</gene>
<dbReference type="Pfam" id="PF12822">
    <property type="entry name" value="ECF_trnsprt"/>
    <property type="match status" value="1"/>
</dbReference>
<keyword evidence="7 13" id="KW-0067">ATP-binding</keyword>
<dbReference type="Proteomes" id="UP000677305">
    <property type="component" value="Chromosome"/>
</dbReference>
<dbReference type="InterPro" id="IPR017871">
    <property type="entry name" value="ABC_transporter-like_CS"/>
</dbReference>
<dbReference type="InterPro" id="IPR015856">
    <property type="entry name" value="ABC_transpr_CbiO/EcfA_su"/>
</dbReference>
<evidence type="ECO:0000256" key="1">
    <source>
        <dbReference type="ARBA" id="ARBA00004202"/>
    </source>
</evidence>
<comment type="similarity">
    <text evidence="2">Belongs to the ABC transporter superfamily.</text>
</comment>
<keyword evidence="9 11" id="KW-0472">Membrane</keyword>
<feature type="transmembrane region" description="Helical" evidence="11">
    <location>
        <begin position="681"/>
        <end position="702"/>
    </location>
</feature>
<evidence type="ECO:0000313" key="14">
    <source>
        <dbReference type="Proteomes" id="UP000677305"/>
    </source>
</evidence>
<dbReference type="SUPFAM" id="SSF52540">
    <property type="entry name" value="P-loop containing nucleoside triphosphate hydrolases"/>
    <property type="match status" value="2"/>
</dbReference>
<feature type="domain" description="ABC transporter" evidence="12">
    <location>
        <begin position="303"/>
        <end position="538"/>
    </location>
</feature>
<dbReference type="GO" id="GO:0005524">
    <property type="term" value="F:ATP binding"/>
    <property type="evidence" value="ECO:0007669"/>
    <property type="project" value="UniProtKB-KW"/>
</dbReference>
<feature type="transmembrane region" description="Helical" evidence="11">
    <location>
        <begin position="637"/>
        <end position="655"/>
    </location>
</feature>
<evidence type="ECO:0000256" key="3">
    <source>
        <dbReference type="ARBA" id="ARBA00022448"/>
    </source>
</evidence>
<evidence type="ECO:0000256" key="6">
    <source>
        <dbReference type="ARBA" id="ARBA00022741"/>
    </source>
</evidence>
<feature type="transmembrane region" description="Helical" evidence="11">
    <location>
        <begin position="799"/>
        <end position="817"/>
    </location>
</feature>